<evidence type="ECO:0000313" key="3">
    <source>
        <dbReference type="Proteomes" id="UP001642483"/>
    </source>
</evidence>
<keyword evidence="3" id="KW-1185">Reference proteome</keyword>
<evidence type="ECO:0008006" key="4">
    <source>
        <dbReference type="Google" id="ProtNLM"/>
    </source>
</evidence>
<dbReference type="EMBL" id="CAWYQH010000119">
    <property type="protein sequence ID" value="CAK8690458.1"/>
    <property type="molecule type" value="Genomic_DNA"/>
</dbReference>
<protein>
    <recommendedName>
        <fullName evidence="4">Gag protein</fullName>
    </recommendedName>
</protein>
<evidence type="ECO:0000313" key="2">
    <source>
        <dbReference type="EMBL" id="CAK8690458.1"/>
    </source>
</evidence>
<sequence length="184" mass="21101">MSMVPVSSPGSLTDDSTTYTKAVASLTTSFAELTRPDSRPPQSQPSPQLPLIRPRQHGSTFFMPRYNDLAEWQRTVIRPVQKQFQPFRKSILVSILVFPPPTTNSAADVLSWFQRLEEIFQLVPKFSSTEKIYTMIAATSSVHFAQLQQFYDLLKCDVPDENLQYEQFKQYLQNMLLSEVPTMM</sequence>
<organism evidence="2 3">
    <name type="scientific">Clavelina lepadiformis</name>
    <name type="common">Light-bulb sea squirt</name>
    <name type="synonym">Ascidia lepadiformis</name>
    <dbReference type="NCBI Taxonomy" id="159417"/>
    <lineage>
        <taxon>Eukaryota</taxon>
        <taxon>Metazoa</taxon>
        <taxon>Chordata</taxon>
        <taxon>Tunicata</taxon>
        <taxon>Ascidiacea</taxon>
        <taxon>Aplousobranchia</taxon>
        <taxon>Clavelinidae</taxon>
        <taxon>Clavelina</taxon>
    </lineage>
</organism>
<feature type="region of interest" description="Disordered" evidence="1">
    <location>
        <begin position="31"/>
        <end position="54"/>
    </location>
</feature>
<accession>A0ABP0GFA4</accession>
<dbReference type="Proteomes" id="UP001642483">
    <property type="component" value="Unassembled WGS sequence"/>
</dbReference>
<evidence type="ECO:0000256" key="1">
    <source>
        <dbReference type="SAM" id="MobiDB-lite"/>
    </source>
</evidence>
<name>A0ABP0GFA4_CLALP</name>
<gene>
    <name evidence="2" type="ORF">CVLEPA_LOCUS23073</name>
</gene>
<proteinExistence type="predicted"/>
<reference evidence="2 3" key="1">
    <citation type="submission" date="2024-02" db="EMBL/GenBank/DDBJ databases">
        <authorList>
            <person name="Daric V."/>
            <person name="Darras S."/>
        </authorList>
    </citation>
    <scope>NUCLEOTIDE SEQUENCE [LARGE SCALE GENOMIC DNA]</scope>
</reference>
<comment type="caution">
    <text evidence="2">The sequence shown here is derived from an EMBL/GenBank/DDBJ whole genome shotgun (WGS) entry which is preliminary data.</text>
</comment>